<accession>A0ABT3QV68</accession>
<comment type="caution">
    <text evidence="6">The sequence shown here is derived from an EMBL/GenBank/DDBJ whole genome shotgun (WGS) entry which is preliminary data.</text>
</comment>
<dbReference type="InterPro" id="IPR050950">
    <property type="entry name" value="HTH-type_LysR_regulators"/>
</dbReference>
<dbReference type="InterPro" id="IPR005119">
    <property type="entry name" value="LysR_subst-bd"/>
</dbReference>
<gene>
    <name evidence="6" type="ORF">ON753_00155</name>
</gene>
<dbReference type="PANTHER" id="PTHR30419:SF8">
    <property type="entry name" value="NITROGEN ASSIMILATION TRANSCRIPTIONAL ACTIVATOR-RELATED"/>
    <property type="match status" value="1"/>
</dbReference>
<keyword evidence="4" id="KW-0804">Transcription</keyword>
<evidence type="ECO:0000313" key="6">
    <source>
        <dbReference type="EMBL" id="MCX2720826.1"/>
    </source>
</evidence>
<dbReference type="RefSeq" id="WP_265960525.1">
    <property type="nucleotide sequence ID" value="NZ_JAPEVI010000001.1"/>
</dbReference>
<evidence type="ECO:0000256" key="2">
    <source>
        <dbReference type="ARBA" id="ARBA00023015"/>
    </source>
</evidence>
<evidence type="ECO:0000256" key="3">
    <source>
        <dbReference type="ARBA" id="ARBA00023125"/>
    </source>
</evidence>
<dbReference type="SUPFAM" id="SSF46785">
    <property type="entry name" value="Winged helix' DNA-binding domain"/>
    <property type="match status" value="1"/>
</dbReference>
<evidence type="ECO:0000256" key="4">
    <source>
        <dbReference type="ARBA" id="ARBA00023163"/>
    </source>
</evidence>
<comment type="similarity">
    <text evidence="1">Belongs to the LysR transcriptional regulatory family.</text>
</comment>
<keyword evidence="3" id="KW-0238">DNA-binding</keyword>
<keyword evidence="2" id="KW-0805">Transcription regulation</keyword>
<evidence type="ECO:0000256" key="1">
    <source>
        <dbReference type="ARBA" id="ARBA00009437"/>
    </source>
</evidence>
<proteinExistence type="inferred from homology"/>
<dbReference type="Pfam" id="PF03466">
    <property type="entry name" value="LysR_substrate"/>
    <property type="match status" value="1"/>
</dbReference>
<dbReference type="Proteomes" id="UP001300261">
    <property type="component" value="Unassembled WGS sequence"/>
</dbReference>
<dbReference type="InterPro" id="IPR036390">
    <property type="entry name" value="WH_DNA-bd_sf"/>
</dbReference>
<dbReference type="Gene3D" id="1.10.10.10">
    <property type="entry name" value="Winged helix-like DNA-binding domain superfamily/Winged helix DNA-binding domain"/>
    <property type="match status" value="1"/>
</dbReference>
<dbReference type="PANTHER" id="PTHR30419">
    <property type="entry name" value="HTH-TYPE TRANSCRIPTIONAL REGULATOR YBHD"/>
    <property type="match status" value="1"/>
</dbReference>
<dbReference type="PROSITE" id="PS50931">
    <property type="entry name" value="HTH_LYSR"/>
    <property type="match status" value="1"/>
</dbReference>
<evidence type="ECO:0000313" key="7">
    <source>
        <dbReference type="Proteomes" id="UP001300261"/>
    </source>
</evidence>
<sequence>MNADDIRKVLTVRHLRLIAALSELGLVSKVADKLSLTQPTVSKQISELERLIEAPIVTRRRNRLLLTAIGQRLADHARQVLGQIDRAAFDITAMASGVSGAVSIGAVSSVAPIILPDAIALLKRSAPEASVAVLDGHFVSLFPMLEAGSIDLLIARVWHPQNLPEIEQKVLLREPVVVVAGQDHPLTRKARLDWSVVVDWPWIMPPPNSVARRAVDALFAEQGLTLPVNMIASLSLSLNLEILRTMPALSLFPQSLARNHMLRGDLVVLPLDTRGFLSEARCFWRPERRATNSTFDLFLKCLDQTRVDG</sequence>
<name>A0ABT3QV68_9HYPH</name>
<keyword evidence="7" id="KW-1185">Reference proteome</keyword>
<dbReference type="InterPro" id="IPR000847">
    <property type="entry name" value="LysR_HTH_N"/>
</dbReference>
<dbReference type="Pfam" id="PF00126">
    <property type="entry name" value="HTH_1"/>
    <property type="match status" value="1"/>
</dbReference>
<dbReference type="InterPro" id="IPR036388">
    <property type="entry name" value="WH-like_DNA-bd_sf"/>
</dbReference>
<protein>
    <submittedName>
        <fullName evidence="6">LysR substrate-binding domain-containing protein</fullName>
    </submittedName>
</protein>
<reference evidence="6 7" key="1">
    <citation type="journal article" date="2016" name="Int. J. Syst. Evol. Microbiol.">
        <title>Labrenzia salina sp. nov., isolated from the rhizosphere of the halophyte Arthrocnemum macrostachyum.</title>
        <authorList>
            <person name="Camacho M."/>
            <person name="Redondo-Gomez S."/>
            <person name="Rodriguez-Llorente I."/>
            <person name="Rohde M."/>
            <person name="Sproer C."/>
            <person name="Schumann P."/>
            <person name="Klenk H.P."/>
            <person name="Montero-Calasanz M.D.C."/>
        </authorList>
    </citation>
    <scope>NUCLEOTIDE SEQUENCE [LARGE SCALE GENOMIC DNA]</scope>
    <source>
        <strain evidence="6 7">DSM 29163</strain>
    </source>
</reference>
<feature type="domain" description="HTH lysR-type" evidence="5">
    <location>
        <begin position="10"/>
        <end position="67"/>
    </location>
</feature>
<dbReference type="SUPFAM" id="SSF53850">
    <property type="entry name" value="Periplasmic binding protein-like II"/>
    <property type="match status" value="1"/>
</dbReference>
<dbReference type="EMBL" id="JAPEVI010000001">
    <property type="protein sequence ID" value="MCX2720826.1"/>
    <property type="molecule type" value="Genomic_DNA"/>
</dbReference>
<dbReference type="Gene3D" id="3.40.190.10">
    <property type="entry name" value="Periplasmic binding protein-like II"/>
    <property type="match status" value="2"/>
</dbReference>
<evidence type="ECO:0000259" key="5">
    <source>
        <dbReference type="PROSITE" id="PS50931"/>
    </source>
</evidence>
<organism evidence="6 7">
    <name type="scientific">Roseibium salinum</name>
    <dbReference type="NCBI Taxonomy" id="1604349"/>
    <lineage>
        <taxon>Bacteria</taxon>
        <taxon>Pseudomonadati</taxon>
        <taxon>Pseudomonadota</taxon>
        <taxon>Alphaproteobacteria</taxon>
        <taxon>Hyphomicrobiales</taxon>
        <taxon>Stappiaceae</taxon>
        <taxon>Roseibium</taxon>
    </lineage>
</organism>